<evidence type="ECO:0000259" key="10">
    <source>
        <dbReference type="PROSITE" id="PS50109"/>
    </source>
</evidence>
<evidence type="ECO:0000256" key="8">
    <source>
        <dbReference type="PROSITE-ProRule" id="PRU00110"/>
    </source>
</evidence>
<evidence type="ECO:0000313" key="13">
    <source>
        <dbReference type="EMBL" id="MBO1751281.1"/>
    </source>
</evidence>
<keyword evidence="5" id="KW-0808">Transferase</keyword>
<evidence type="ECO:0000256" key="3">
    <source>
        <dbReference type="ARBA" id="ARBA00012438"/>
    </source>
</evidence>
<gene>
    <name evidence="13" type="ORF">J4G33_05640</name>
</gene>
<dbReference type="GO" id="GO:0006935">
    <property type="term" value="P:chemotaxis"/>
    <property type="evidence" value="ECO:0007669"/>
    <property type="project" value="InterPro"/>
</dbReference>
<dbReference type="Gene3D" id="1.20.120.160">
    <property type="entry name" value="HPT domain"/>
    <property type="match status" value="1"/>
</dbReference>
<dbReference type="Pfam" id="PF01627">
    <property type="entry name" value="Hpt"/>
    <property type="match status" value="1"/>
</dbReference>
<dbReference type="SUPFAM" id="SSF47226">
    <property type="entry name" value="Histidine-containing phosphotransfer domain, HPT domain"/>
    <property type="match status" value="1"/>
</dbReference>
<dbReference type="SMART" id="SM00260">
    <property type="entry name" value="CheW"/>
    <property type="match status" value="2"/>
</dbReference>
<dbReference type="InterPro" id="IPR002545">
    <property type="entry name" value="CheW-lke_dom"/>
</dbReference>
<dbReference type="InterPro" id="IPR036641">
    <property type="entry name" value="HPT_dom_sf"/>
</dbReference>
<dbReference type="InterPro" id="IPR005467">
    <property type="entry name" value="His_kinase_dom"/>
</dbReference>
<dbReference type="PANTHER" id="PTHR43395:SF1">
    <property type="entry name" value="CHEMOTAXIS PROTEIN CHEA"/>
    <property type="match status" value="1"/>
</dbReference>
<evidence type="ECO:0000256" key="5">
    <source>
        <dbReference type="ARBA" id="ARBA00022679"/>
    </source>
</evidence>
<evidence type="ECO:0000259" key="12">
    <source>
        <dbReference type="PROSITE" id="PS50894"/>
    </source>
</evidence>
<dbReference type="GO" id="GO:0000155">
    <property type="term" value="F:phosphorelay sensor kinase activity"/>
    <property type="evidence" value="ECO:0007669"/>
    <property type="project" value="InterPro"/>
</dbReference>
<dbReference type="GO" id="GO:0005737">
    <property type="term" value="C:cytoplasm"/>
    <property type="evidence" value="ECO:0007669"/>
    <property type="project" value="InterPro"/>
</dbReference>
<dbReference type="SUPFAM" id="SSF47384">
    <property type="entry name" value="Homodimeric domain of signal transducing histidine kinase"/>
    <property type="match status" value="1"/>
</dbReference>
<dbReference type="Pfam" id="PF01584">
    <property type="entry name" value="CheW"/>
    <property type="match status" value="2"/>
</dbReference>
<dbReference type="InterPro" id="IPR036097">
    <property type="entry name" value="HisK_dim/P_sf"/>
</dbReference>
<dbReference type="RefSeq" id="WP_208054951.1">
    <property type="nucleotide sequence ID" value="NZ_JAGEMK010000002.1"/>
</dbReference>
<keyword evidence="4 8" id="KW-0597">Phosphoprotein</keyword>
<dbReference type="SUPFAM" id="SSF50341">
    <property type="entry name" value="CheW-like"/>
    <property type="match status" value="2"/>
</dbReference>
<dbReference type="SUPFAM" id="SSF55874">
    <property type="entry name" value="ATPase domain of HSP90 chaperone/DNA topoisomerase II/histidine kinase"/>
    <property type="match status" value="1"/>
</dbReference>
<feature type="domain" description="CheW-like" evidence="11">
    <location>
        <begin position="662"/>
        <end position="792"/>
    </location>
</feature>
<dbReference type="EMBL" id="JAGEMK010000002">
    <property type="protein sequence ID" value="MBO1751281.1"/>
    <property type="molecule type" value="Genomic_DNA"/>
</dbReference>
<dbReference type="Proteomes" id="UP000664209">
    <property type="component" value="Unassembled WGS sequence"/>
</dbReference>
<dbReference type="FunFam" id="3.30.565.10:FF:000016">
    <property type="entry name" value="Chemotaxis protein CheA, putative"/>
    <property type="match status" value="1"/>
</dbReference>
<dbReference type="InterPro" id="IPR004105">
    <property type="entry name" value="CheA-like_dim"/>
</dbReference>
<dbReference type="Gene3D" id="2.40.50.180">
    <property type="entry name" value="CheA-289, Domain 4"/>
    <property type="match status" value="1"/>
</dbReference>
<feature type="compositionally biased region" description="Pro residues" evidence="9">
    <location>
        <begin position="137"/>
        <end position="150"/>
    </location>
</feature>
<dbReference type="InterPro" id="IPR036890">
    <property type="entry name" value="HATPase_C_sf"/>
</dbReference>
<accession>A0A939LNJ3</accession>
<feature type="domain" description="HPt" evidence="12">
    <location>
        <begin position="1"/>
        <end position="104"/>
    </location>
</feature>
<proteinExistence type="predicted"/>
<organism evidence="13 14">
    <name type="scientific">Actinotalea soli</name>
    <dbReference type="NCBI Taxonomy" id="2819234"/>
    <lineage>
        <taxon>Bacteria</taxon>
        <taxon>Bacillati</taxon>
        <taxon>Actinomycetota</taxon>
        <taxon>Actinomycetes</taxon>
        <taxon>Micrococcales</taxon>
        <taxon>Cellulomonadaceae</taxon>
        <taxon>Actinotalea</taxon>
    </lineage>
</organism>
<evidence type="ECO:0000256" key="9">
    <source>
        <dbReference type="SAM" id="MobiDB-lite"/>
    </source>
</evidence>
<dbReference type="SMART" id="SM01231">
    <property type="entry name" value="H-kinase_dim"/>
    <property type="match status" value="1"/>
</dbReference>
<dbReference type="EC" id="2.7.13.3" evidence="3"/>
<evidence type="ECO:0000256" key="6">
    <source>
        <dbReference type="ARBA" id="ARBA00022777"/>
    </source>
</evidence>
<evidence type="ECO:0000259" key="11">
    <source>
        <dbReference type="PROSITE" id="PS50851"/>
    </source>
</evidence>
<comment type="caution">
    <text evidence="13">The sequence shown here is derived from an EMBL/GenBank/DDBJ whole genome shotgun (WGS) entry which is preliminary data.</text>
</comment>
<dbReference type="PANTHER" id="PTHR43395">
    <property type="entry name" value="SENSOR HISTIDINE KINASE CHEA"/>
    <property type="match status" value="1"/>
</dbReference>
<dbReference type="AlphaFoldDB" id="A0A939LNJ3"/>
<dbReference type="GO" id="GO:0005886">
    <property type="term" value="C:plasma membrane"/>
    <property type="evidence" value="ECO:0007669"/>
    <property type="project" value="UniProtKB-SubCell"/>
</dbReference>
<dbReference type="SMART" id="SM00073">
    <property type="entry name" value="HPT"/>
    <property type="match status" value="1"/>
</dbReference>
<dbReference type="PROSITE" id="PS50894">
    <property type="entry name" value="HPT"/>
    <property type="match status" value="1"/>
</dbReference>
<dbReference type="PROSITE" id="PS50109">
    <property type="entry name" value="HIS_KIN"/>
    <property type="match status" value="1"/>
</dbReference>
<dbReference type="InterPro" id="IPR003594">
    <property type="entry name" value="HATPase_dom"/>
</dbReference>
<keyword evidence="7" id="KW-0902">Two-component regulatory system</keyword>
<dbReference type="Gene3D" id="2.30.30.40">
    <property type="entry name" value="SH3 Domains"/>
    <property type="match status" value="1"/>
</dbReference>
<evidence type="ECO:0000256" key="1">
    <source>
        <dbReference type="ARBA" id="ARBA00000085"/>
    </source>
</evidence>
<feature type="domain" description="Histidine kinase" evidence="10">
    <location>
        <begin position="297"/>
        <end position="502"/>
    </location>
</feature>
<protein>
    <recommendedName>
        <fullName evidence="3">histidine kinase</fullName>
        <ecNumber evidence="3">2.7.13.3</ecNumber>
    </recommendedName>
</protein>
<evidence type="ECO:0000256" key="2">
    <source>
        <dbReference type="ARBA" id="ARBA00004236"/>
    </source>
</evidence>
<dbReference type="Pfam" id="PF02895">
    <property type="entry name" value="H-kinase_dim"/>
    <property type="match status" value="1"/>
</dbReference>
<evidence type="ECO:0000256" key="4">
    <source>
        <dbReference type="ARBA" id="ARBA00022553"/>
    </source>
</evidence>
<feature type="compositionally biased region" description="Low complexity" evidence="9">
    <location>
        <begin position="151"/>
        <end position="165"/>
    </location>
</feature>
<evidence type="ECO:0000256" key="7">
    <source>
        <dbReference type="ARBA" id="ARBA00023012"/>
    </source>
</evidence>
<feature type="modified residue" description="Phosphohistidine" evidence="8">
    <location>
        <position position="47"/>
    </location>
</feature>
<feature type="compositionally biased region" description="Pro residues" evidence="9">
    <location>
        <begin position="209"/>
        <end position="219"/>
    </location>
</feature>
<dbReference type="SMART" id="SM00387">
    <property type="entry name" value="HATPase_c"/>
    <property type="match status" value="1"/>
</dbReference>
<keyword evidence="14" id="KW-1185">Reference proteome</keyword>
<keyword evidence="6" id="KW-0418">Kinase</keyword>
<dbReference type="InterPro" id="IPR004358">
    <property type="entry name" value="Sig_transdc_His_kin-like_C"/>
</dbReference>
<dbReference type="Gene3D" id="1.10.287.560">
    <property type="entry name" value="Histidine kinase CheA-like, homodimeric domain"/>
    <property type="match status" value="1"/>
</dbReference>
<dbReference type="InterPro" id="IPR051315">
    <property type="entry name" value="Bact_Chemotaxis_CheA"/>
</dbReference>
<dbReference type="Gene3D" id="3.30.565.10">
    <property type="entry name" value="Histidine kinase-like ATPase, C-terminal domain"/>
    <property type="match status" value="1"/>
</dbReference>
<reference evidence="13" key="1">
    <citation type="submission" date="2021-03" db="EMBL/GenBank/DDBJ databases">
        <title>Actinotalea soli sp. nov., isolated from soil.</title>
        <authorList>
            <person name="Ping W."/>
            <person name="Zhang J."/>
        </authorList>
    </citation>
    <scope>NUCLEOTIDE SEQUENCE</scope>
    <source>
        <strain evidence="13">BY-33</strain>
    </source>
</reference>
<name>A0A939LNJ3_9CELL</name>
<feature type="compositionally biased region" description="Low complexity" evidence="9">
    <location>
        <begin position="220"/>
        <end position="240"/>
    </location>
</feature>
<feature type="compositionally biased region" description="Basic residues" evidence="9">
    <location>
        <begin position="180"/>
        <end position="189"/>
    </location>
</feature>
<dbReference type="InterPro" id="IPR037006">
    <property type="entry name" value="CheA-like_homodim_sf"/>
</dbReference>
<dbReference type="InterPro" id="IPR008207">
    <property type="entry name" value="Sig_transdc_His_kin_Hpt_dom"/>
</dbReference>
<feature type="domain" description="CheW-like" evidence="11">
    <location>
        <begin position="504"/>
        <end position="641"/>
    </location>
</feature>
<feature type="compositionally biased region" description="Low complexity" evidence="9">
    <location>
        <begin position="190"/>
        <end position="208"/>
    </location>
</feature>
<dbReference type="PRINTS" id="PR00344">
    <property type="entry name" value="BCTRLSENSOR"/>
</dbReference>
<comment type="subcellular location">
    <subcellularLocation>
        <location evidence="2">Cell membrane</location>
    </subcellularLocation>
</comment>
<dbReference type="CDD" id="cd16916">
    <property type="entry name" value="HATPase_CheA-like"/>
    <property type="match status" value="1"/>
</dbReference>
<dbReference type="Pfam" id="PF02518">
    <property type="entry name" value="HATPase_c"/>
    <property type="match status" value="1"/>
</dbReference>
<comment type="catalytic activity">
    <reaction evidence="1">
        <text>ATP + protein L-histidine = ADP + protein N-phospho-L-histidine.</text>
        <dbReference type="EC" id="2.7.13.3"/>
    </reaction>
</comment>
<evidence type="ECO:0000313" key="14">
    <source>
        <dbReference type="Proteomes" id="UP000664209"/>
    </source>
</evidence>
<dbReference type="InterPro" id="IPR036061">
    <property type="entry name" value="CheW-like_dom_sf"/>
</dbReference>
<sequence>MEDLDEIVREFLVESHENLDQLDSDLVALEGSPESRELLSSVFRTIHTIKGTSGFLAFGKLEKLTHAGENLLVELRDGRRSMDLPTTDVLLEMVDGVRSILQAIESTSTEGDVDVAPTVERIRVVLEQRDQVEETPVPDPTPAPEAPADPTPVAEVAPPVAEPVAAPAPEPAAEPAAKAKAPRKIRAVKRPAAAKAPAAPSVEATVEPTPEPTPTPEPAPVAETPAAKPTPAKATPAKAAGNESAGEPSRSAADASIRVDVDLLDALMRQVGELVLARNAITRLADDSAGSDLVRASQRLSLIASELQEGVMKTRMQPIEHVWSKVPRMVRDLAAACDRQVRLEMVGGDTELDRSLLEAIKDPLTHLIRNAIDHGIESAVDRTAAGKTAQGLLSLRAYHAGGQVVVEVTDDGKGIDHERVATKAVEKGLRTPQQVAAMAPAELLQLLFLPGFSTAEAVTNVSGRGVGMDVVRTKIEGIGGTVDVDSSVGKGTTWRLRIPLTLAIMPALTIVCDEQLYAIPQVSLVELVALDAQTNESSIEYIRSAPVYRLRGDLLPLVDLREVFGSGPREEGVRTVIAVLQADTQRFGLIVDRVLNTEEIVVKPLSARLKSIGLYAGATLLGDGRVSLILDVQAIARRSMAGEIGEAERGSRASATVEAVETVQVLVAGVGDGRRVAIPLSAVTRLEKIPATAIEHAGGREVVQYRGSITPVVRLGSSYGMAVAEDDELTVVVYTRGARSVAIVVEEIVDIVDDDAAKHYDLGDHGLMGSTVLKDRVTELLDIQSAVVAVDPYFFTDVEVPSQHGPLDPDDINSPAAGRGALVGV</sequence>
<feature type="region of interest" description="Disordered" evidence="9">
    <location>
        <begin position="126"/>
        <end position="253"/>
    </location>
</feature>
<dbReference type="PROSITE" id="PS50851">
    <property type="entry name" value="CHEW"/>
    <property type="match status" value="2"/>
</dbReference>
<dbReference type="CDD" id="cd00088">
    <property type="entry name" value="HPT"/>
    <property type="match status" value="1"/>
</dbReference>